<keyword evidence="3 5" id="KW-0808">Transferase</keyword>
<sequence>MDQLAWSASQYVKFEDERTRPARDLLAQVPLETAQSVVDLGCGPGNSTELLAERFPGATITGIDSAPDMLVAARKRLPGVTFLEADIADWAPAEPVDLLFANAVFQWVPEHLAVLVRLMESLKPGGVLAVQMPDNLGEPTHMLMEEVAHSGAWASAFANRGIRRPMLPSPAGYFEALGPKSARLDVWHTIYNHPLADAAAIVEWVKGTGLRPYLEPIQPDLREAFLEAYLERIAACYPPMSDGRVLLRFPRLFLIAVKA</sequence>
<organism evidence="7 8">
    <name type="scientific">Kaistia defluvii</name>
    <dbReference type="NCBI Taxonomy" id="410841"/>
    <lineage>
        <taxon>Bacteria</taxon>
        <taxon>Pseudomonadati</taxon>
        <taxon>Pseudomonadota</taxon>
        <taxon>Alphaproteobacteria</taxon>
        <taxon>Hyphomicrobiales</taxon>
        <taxon>Kaistiaceae</taxon>
        <taxon>Kaistia</taxon>
    </lineage>
</organism>
<dbReference type="EC" id="2.1.1.144" evidence="5"/>
<dbReference type="InterPro" id="IPR041698">
    <property type="entry name" value="Methyltransf_25"/>
</dbReference>
<evidence type="ECO:0000313" key="8">
    <source>
        <dbReference type="Proteomes" id="UP001549321"/>
    </source>
</evidence>
<dbReference type="Gene3D" id="3.40.50.150">
    <property type="entry name" value="Vaccinia Virus protein VP39"/>
    <property type="match status" value="1"/>
</dbReference>
<protein>
    <recommendedName>
        <fullName evidence="5">Trans-aconitate 2-methyltransferase</fullName>
        <ecNumber evidence="5">2.1.1.144</ecNumber>
    </recommendedName>
</protein>
<comment type="similarity">
    <text evidence="5">Belongs to the methyltransferase superfamily. Tam family.</text>
</comment>
<keyword evidence="4 5" id="KW-0949">S-adenosyl-L-methionine</keyword>
<name>A0ABV2QY18_9HYPH</name>
<dbReference type="GO" id="GO:0032259">
    <property type="term" value="P:methylation"/>
    <property type="evidence" value="ECO:0007669"/>
    <property type="project" value="UniProtKB-KW"/>
</dbReference>
<dbReference type="CDD" id="cd02440">
    <property type="entry name" value="AdoMet_MTases"/>
    <property type="match status" value="1"/>
</dbReference>
<comment type="subcellular location">
    <subcellularLocation>
        <location evidence="5">Cytoplasm</location>
    </subcellularLocation>
</comment>
<keyword evidence="8" id="KW-1185">Reference proteome</keyword>
<dbReference type="InterPro" id="IPR029063">
    <property type="entry name" value="SAM-dependent_MTases_sf"/>
</dbReference>
<keyword evidence="1 5" id="KW-0963">Cytoplasm</keyword>
<comment type="function">
    <text evidence="5">Catalyzes the S-adenosylmethionine monomethyl esterification of trans-aconitate.</text>
</comment>
<dbReference type="HAMAP" id="MF_00560">
    <property type="entry name" value="Tran_acon_Me_trans"/>
    <property type="match status" value="1"/>
</dbReference>
<dbReference type="InterPro" id="IPR023149">
    <property type="entry name" value="Trans_acon_MeTrfase_C"/>
</dbReference>
<dbReference type="PANTHER" id="PTHR43861">
    <property type="entry name" value="TRANS-ACONITATE 2-METHYLTRANSFERASE-RELATED"/>
    <property type="match status" value="1"/>
</dbReference>
<evidence type="ECO:0000256" key="5">
    <source>
        <dbReference type="HAMAP-Rule" id="MF_00560"/>
    </source>
</evidence>
<keyword evidence="2 5" id="KW-0489">Methyltransferase</keyword>
<dbReference type="GO" id="GO:0030798">
    <property type="term" value="F:trans-aconitate 2-methyltransferase activity"/>
    <property type="evidence" value="ECO:0007669"/>
    <property type="project" value="UniProtKB-EC"/>
</dbReference>
<evidence type="ECO:0000256" key="4">
    <source>
        <dbReference type="ARBA" id="ARBA00022691"/>
    </source>
</evidence>
<dbReference type="NCBIfam" id="NF002463">
    <property type="entry name" value="PRK01683.1"/>
    <property type="match status" value="1"/>
</dbReference>
<proteinExistence type="inferred from homology"/>
<dbReference type="EMBL" id="JBEPSM010000001">
    <property type="protein sequence ID" value="MET4633915.1"/>
    <property type="molecule type" value="Genomic_DNA"/>
</dbReference>
<dbReference type="PANTHER" id="PTHR43861:SF1">
    <property type="entry name" value="TRANS-ACONITATE 2-METHYLTRANSFERASE"/>
    <property type="match status" value="1"/>
</dbReference>
<comment type="caution">
    <text evidence="7">The sequence shown here is derived from an EMBL/GenBank/DDBJ whole genome shotgun (WGS) entry which is preliminary data.</text>
</comment>
<accession>A0ABV2QY18</accession>
<dbReference type="Proteomes" id="UP001549321">
    <property type="component" value="Unassembled WGS sequence"/>
</dbReference>
<dbReference type="InterPro" id="IPR023506">
    <property type="entry name" value="Trans-aconitate_MeTrfase"/>
</dbReference>
<evidence type="ECO:0000256" key="1">
    <source>
        <dbReference type="ARBA" id="ARBA00022490"/>
    </source>
</evidence>
<dbReference type="Gene3D" id="1.10.150.290">
    <property type="entry name" value="S-adenosyl-L-methionine-dependent methyltransferases"/>
    <property type="match status" value="1"/>
</dbReference>
<dbReference type="SUPFAM" id="SSF53335">
    <property type="entry name" value="S-adenosyl-L-methionine-dependent methyltransferases"/>
    <property type="match status" value="1"/>
</dbReference>
<evidence type="ECO:0000256" key="3">
    <source>
        <dbReference type="ARBA" id="ARBA00022679"/>
    </source>
</evidence>
<dbReference type="Pfam" id="PF13649">
    <property type="entry name" value="Methyltransf_25"/>
    <property type="match status" value="1"/>
</dbReference>
<evidence type="ECO:0000259" key="6">
    <source>
        <dbReference type="Pfam" id="PF13649"/>
    </source>
</evidence>
<reference evidence="7 8" key="1">
    <citation type="submission" date="2024-06" db="EMBL/GenBank/DDBJ databases">
        <title>Sorghum-associated microbial communities from plants grown in Nebraska, USA.</title>
        <authorList>
            <person name="Schachtman D."/>
        </authorList>
    </citation>
    <scope>NUCLEOTIDE SEQUENCE [LARGE SCALE GENOMIC DNA]</scope>
    <source>
        <strain evidence="7 8">3207</strain>
    </source>
</reference>
<comment type="catalytic activity">
    <reaction evidence="5">
        <text>trans-aconitate + S-adenosyl-L-methionine = (E)-3-(methoxycarbonyl)pent-2-enedioate + S-adenosyl-L-homocysteine</text>
        <dbReference type="Rhea" id="RHEA:14969"/>
        <dbReference type="ChEBI" id="CHEBI:15708"/>
        <dbReference type="ChEBI" id="CHEBI:57470"/>
        <dbReference type="ChEBI" id="CHEBI:57856"/>
        <dbReference type="ChEBI" id="CHEBI:59789"/>
        <dbReference type="EC" id="2.1.1.144"/>
    </reaction>
</comment>
<feature type="domain" description="Methyltransferase" evidence="6">
    <location>
        <begin position="37"/>
        <end position="126"/>
    </location>
</feature>
<evidence type="ECO:0000256" key="2">
    <source>
        <dbReference type="ARBA" id="ARBA00022603"/>
    </source>
</evidence>
<evidence type="ECO:0000313" key="7">
    <source>
        <dbReference type="EMBL" id="MET4633915.1"/>
    </source>
</evidence>
<gene>
    <name evidence="5" type="primary">tam</name>
    <name evidence="7" type="ORF">ABIE08_001828</name>
</gene>